<accession>A0A5M3XUB1</accession>
<dbReference type="EMBL" id="BLAF01000052">
    <property type="protein sequence ID" value="GES24470.1"/>
    <property type="molecule type" value="Genomic_DNA"/>
</dbReference>
<dbReference type="SUPFAM" id="SSF48452">
    <property type="entry name" value="TPR-like"/>
    <property type="match status" value="1"/>
</dbReference>
<comment type="caution">
    <text evidence="1">The sequence shown here is derived from an EMBL/GenBank/DDBJ whole genome shotgun (WGS) entry which is preliminary data.</text>
</comment>
<organism evidence="1 2">
    <name type="scientific">Acrocarpospora pleiomorpha</name>
    <dbReference type="NCBI Taxonomy" id="90975"/>
    <lineage>
        <taxon>Bacteria</taxon>
        <taxon>Bacillati</taxon>
        <taxon>Actinomycetota</taxon>
        <taxon>Actinomycetes</taxon>
        <taxon>Streptosporangiales</taxon>
        <taxon>Streptosporangiaceae</taxon>
        <taxon>Acrocarpospora</taxon>
    </lineage>
</organism>
<dbReference type="InterPro" id="IPR011990">
    <property type="entry name" value="TPR-like_helical_dom_sf"/>
</dbReference>
<evidence type="ECO:0000313" key="1">
    <source>
        <dbReference type="EMBL" id="GES24470.1"/>
    </source>
</evidence>
<name>A0A5M3XUB1_9ACTN</name>
<keyword evidence="2" id="KW-1185">Reference proteome</keyword>
<evidence type="ECO:0008006" key="3">
    <source>
        <dbReference type="Google" id="ProtNLM"/>
    </source>
</evidence>
<proteinExistence type="predicted"/>
<dbReference type="AlphaFoldDB" id="A0A5M3XUB1"/>
<reference evidence="1 2" key="1">
    <citation type="submission" date="2019-10" db="EMBL/GenBank/DDBJ databases">
        <title>Whole genome shotgun sequence of Acrocarpospora pleiomorpha NBRC 16267.</title>
        <authorList>
            <person name="Ichikawa N."/>
            <person name="Kimura A."/>
            <person name="Kitahashi Y."/>
            <person name="Komaki H."/>
            <person name="Oguchi A."/>
        </authorList>
    </citation>
    <scope>NUCLEOTIDE SEQUENCE [LARGE SCALE GENOMIC DNA]</scope>
    <source>
        <strain evidence="1 2">NBRC 16267</strain>
    </source>
</reference>
<evidence type="ECO:0000313" key="2">
    <source>
        <dbReference type="Proteomes" id="UP000377595"/>
    </source>
</evidence>
<dbReference type="Gene3D" id="1.25.40.10">
    <property type="entry name" value="Tetratricopeptide repeat domain"/>
    <property type="match status" value="1"/>
</dbReference>
<dbReference type="Proteomes" id="UP000377595">
    <property type="component" value="Unassembled WGS sequence"/>
</dbReference>
<gene>
    <name evidence="1" type="ORF">Aple_073690</name>
</gene>
<sequence>MTTAGCMITLNNMAEVELPVEPLWFGAATSGAERSAGSGMSRQHQATRMANSGNLRQHLGEHSSALDFYRKTLQIYDELGDRRSKSEILTETGFCYLRMNRGSDALIHC</sequence>
<protein>
    <recommendedName>
        <fullName evidence="3">Tetratrico peptide repeat group 5 domain-containing protein</fullName>
    </recommendedName>
</protein>
<dbReference type="RefSeq" id="WP_218038679.1">
    <property type="nucleotide sequence ID" value="NZ_BAAAHM010000040.1"/>
</dbReference>